<sequence length="50" mass="5891">MRTVAWRNLTRRHRVVKHRRHESRHLPGLPPARRPATPGERHVCLLTLPA</sequence>
<dbReference type="EMBL" id="JNBY01000128">
    <property type="protein sequence ID" value="KDN81879.1"/>
    <property type="molecule type" value="Genomic_DNA"/>
</dbReference>
<dbReference type="Proteomes" id="UP000027178">
    <property type="component" value="Unassembled WGS sequence"/>
</dbReference>
<accession>A0A066YPH2</accession>
<keyword evidence="3" id="KW-1185">Reference proteome</keyword>
<comment type="caution">
    <text evidence="2">The sequence shown here is derived from an EMBL/GenBank/DDBJ whole genome shotgun (WGS) entry which is preliminary data.</text>
</comment>
<name>A0A066YPH2_9ACTN</name>
<evidence type="ECO:0000313" key="2">
    <source>
        <dbReference type="EMBL" id="KDN81879.1"/>
    </source>
</evidence>
<organism evidence="2 3">
    <name type="scientific">Kitasatospora cheerisanensis KCTC 2395</name>
    <dbReference type="NCBI Taxonomy" id="1348663"/>
    <lineage>
        <taxon>Bacteria</taxon>
        <taxon>Bacillati</taxon>
        <taxon>Actinomycetota</taxon>
        <taxon>Actinomycetes</taxon>
        <taxon>Kitasatosporales</taxon>
        <taxon>Streptomycetaceae</taxon>
        <taxon>Kitasatospora</taxon>
    </lineage>
</organism>
<evidence type="ECO:0000256" key="1">
    <source>
        <dbReference type="SAM" id="MobiDB-lite"/>
    </source>
</evidence>
<dbReference type="HOGENOM" id="CLU_3118803_0_0_11"/>
<dbReference type="AlphaFoldDB" id="A0A066YPH2"/>
<evidence type="ECO:0000313" key="3">
    <source>
        <dbReference type="Proteomes" id="UP000027178"/>
    </source>
</evidence>
<gene>
    <name evidence="2" type="ORF">KCH_63180</name>
</gene>
<proteinExistence type="predicted"/>
<protein>
    <submittedName>
        <fullName evidence="2">Uncharacterized protein</fullName>
    </submittedName>
</protein>
<feature type="region of interest" description="Disordered" evidence="1">
    <location>
        <begin position="15"/>
        <end position="38"/>
    </location>
</feature>
<reference evidence="2 3" key="1">
    <citation type="submission" date="2014-05" db="EMBL/GenBank/DDBJ databases">
        <title>Draft Genome Sequence of Kitasatospora cheerisanensis KCTC 2395.</title>
        <authorList>
            <person name="Nam D.H."/>
        </authorList>
    </citation>
    <scope>NUCLEOTIDE SEQUENCE [LARGE SCALE GENOMIC DNA]</scope>
    <source>
        <strain evidence="2 3">KCTC 2395</strain>
    </source>
</reference>